<dbReference type="GO" id="GO:0009253">
    <property type="term" value="P:peptidoglycan catabolic process"/>
    <property type="evidence" value="ECO:0007669"/>
    <property type="project" value="InterPro"/>
</dbReference>
<accession>A0A1V0BI20</accession>
<dbReference type="InterPro" id="IPR051018">
    <property type="entry name" value="Bacteriophage_GH24"/>
</dbReference>
<evidence type="ECO:0000256" key="2">
    <source>
        <dbReference type="ARBA" id="ARBA00022638"/>
    </source>
</evidence>
<keyword evidence="2 3" id="KW-0081">Bacteriolytic enzyme</keyword>
<dbReference type="Pfam" id="PF00959">
    <property type="entry name" value="Phage_lysozyme"/>
    <property type="match status" value="1"/>
</dbReference>
<dbReference type="InterPro" id="IPR023346">
    <property type="entry name" value="Lysozyme-like_dom_sf"/>
</dbReference>
<reference evidence="4 5" key="1">
    <citation type="submission" date="2017-03" db="EMBL/GenBank/DDBJ databases">
        <title>Rapid Whole Genome Sequencing of Comamonas kerstersii Causing Continuous ambulatory Peritoneal Dialysis-Associated Peritonitis.</title>
        <authorList>
            <person name="Zheng B."/>
        </authorList>
    </citation>
    <scope>NUCLEOTIDE SEQUENCE [LARGE SCALE GENOMIC DNA]</scope>
    <source>
        <strain evidence="4 5">8943</strain>
    </source>
</reference>
<evidence type="ECO:0000256" key="3">
    <source>
        <dbReference type="RuleBase" id="RU003788"/>
    </source>
</evidence>
<sequence>MNRRQYFPHLGGSLILASAALLGFLGQWEGAEQHVVYADQLAGGLPTVCKGLTRHVTTTPIIVGERWSAEKCAREEAAALQRVQTALAQCFKRLPPQYVFDAASSHAWNFGHPSTCSSLAMQAFNRGDWETGCRRLSMSDAGRPVWSFTSHLDPKTGAKVYTFIQGLANRRQAETSFCRKGVSA</sequence>
<protein>
    <recommendedName>
        <fullName evidence="3">Lysozyme</fullName>
        <ecNumber evidence="3">3.2.1.17</ecNumber>
    </recommendedName>
</protein>
<dbReference type="SUPFAM" id="SSF53955">
    <property type="entry name" value="Lysozyme-like"/>
    <property type="match status" value="1"/>
</dbReference>
<name>A0A1V0BI20_9BURK</name>
<dbReference type="GO" id="GO:0003796">
    <property type="term" value="F:lysozyme activity"/>
    <property type="evidence" value="ECO:0007669"/>
    <property type="project" value="UniProtKB-EC"/>
</dbReference>
<dbReference type="InterPro" id="IPR023347">
    <property type="entry name" value="Lysozyme_dom_sf"/>
</dbReference>
<dbReference type="GeneID" id="83040889"/>
<keyword evidence="3" id="KW-0326">Glycosidase</keyword>
<gene>
    <name evidence="4" type="ORF">B5M06_16410</name>
</gene>
<dbReference type="RefSeq" id="WP_054066032.1">
    <property type="nucleotide sequence ID" value="NZ_CAUHBH010000034.1"/>
</dbReference>
<dbReference type="GO" id="GO:0031640">
    <property type="term" value="P:killing of cells of another organism"/>
    <property type="evidence" value="ECO:0007669"/>
    <property type="project" value="UniProtKB-KW"/>
</dbReference>
<keyword evidence="3" id="KW-0378">Hydrolase</keyword>
<dbReference type="Proteomes" id="UP000242792">
    <property type="component" value="Chromosome"/>
</dbReference>
<dbReference type="EMBL" id="CP020121">
    <property type="protein sequence ID" value="AQZ99589.1"/>
    <property type="molecule type" value="Genomic_DNA"/>
</dbReference>
<proteinExistence type="inferred from homology"/>
<dbReference type="KEGG" id="cke:B5M06_16410"/>
<dbReference type="InterPro" id="IPR002196">
    <property type="entry name" value="Glyco_hydro_24"/>
</dbReference>
<evidence type="ECO:0000313" key="4">
    <source>
        <dbReference type="EMBL" id="AQZ99589.1"/>
    </source>
</evidence>
<comment type="similarity">
    <text evidence="3">Belongs to the glycosyl hydrolase 24 family.</text>
</comment>
<evidence type="ECO:0000256" key="1">
    <source>
        <dbReference type="ARBA" id="ARBA00022529"/>
    </source>
</evidence>
<dbReference type="GO" id="GO:0016998">
    <property type="term" value="P:cell wall macromolecule catabolic process"/>
    <property type="evidence" value="ECO:0007669"/>
    <property type="project" value="InterPro"/>
</dbReference>
<keyword evidence="1 3" id="KW-0929">Antimicrobial</keyword>
<dbReference type="PANTHER" id="PTHR38107:SF3">
    <property type="entry name" value="LYSOZYME RRRD-RELATED"/>
    <property type="match status" value="1"/>
</dbReference>
<organism evidence="4 5">
    <name type="scientific">Comamonas kerstersii</name>
    <dbReference type="NCBI Taxonomy" id="225992"/>
    <lineage>
        <taxon>Bacteria</taxon>
        <taxon>Pseudomonadati</taxon>
        <taxon>Pseudomonadota</taxon>
        <taxon>Betaproteobacteria</taxon>
        <taxon>Burkholderiales</taxon>
        <taxon>Comamonadaceae</taxon>
        <taxon>Comamonas</taxon>
    </lineage>
</organism>
<dbReference type="GO" id="GO:0042742">
    <property type="term" value="P:defense response to bacterium"/>
    <property type="evidence" value="ECO:0007669"/>
    <property type="project" value="UniProtKB-KW"/>
</dbReference>
<dbReference type="Gene3D" id="1.10.530.40">
    <property type="match status" value="1"/>
</dbReference>
<comment type="catalytic activity">
    <reaction evidence="3">
        <text>Hydrolysis of (1-&gt;4)-beta-linkages between N-acetylmuramic acid and N-acetyl-D-glucosamine residues in a peptidoglycan and between N-acetyl-D-glucosamine residues in chitodextrins.</text>
        <dbReference type="EC" id="3.2.1.17"/>
    </reaction>
</comment>
<dbReference type="EC" id="3.2.1.17" evidence="3"/>
<dbReference type="OrthoDB" id="8808803at2"/>
<dbReference type="AlphaFoldDB" id="A0A1V0BI20"/>
<dbReference type="PANTHER" id="PTHR38107">
    <property type="match status" value="1"/>
</dbReference>
<evidence type="ECO:0000313" key="5">
    <source>
        <dbReference type="Proteomes" id="UP000242792"/>
    </source>
</evidence>